<dbReference type="InterPro" id="IPR036390">
    <property type="entry name" value="WH_DNA-bd_sf"/>
</dbReference>
<dbReference type="NCBIfam" id="NF003994">
    <property type="entry name" value="PRK05472.2-3"/>
    <property type="match status" value="1"/>
</dbReference>
<dbReference type="GO" id="GO:0003700">
    <property type="term" value="F:DNA-binding transcription factor activity"/>
    <property type="evidence" value="ECO:0007669"/>
    <property type="project" value="UniProtKB-UniRule"/>
</dbReference>
<feature type="DNA-binding region" description="H-T-H motif" evidence="6">
    <location>
        <begin position="16"/>
        <end position="55"/>
    </location>
</feature>
<comment type="caution">
    <text evidence="8">The sequence shown here is derived from an EMBL/GenBank/DDBJ whole genome shotgun (WGS) entry which is preliminary data.</text>
</comment>
<dbReference type="Gene3D" id="1.10.10.10">
    <property type="entry name" value="Winged helix-like DNA-binding domain superfamily/Winged helix DNA-binding domain"/>
    <property type="match status" value="1"/>
</dbReference>
<keyword evidence="5 6" id="KW-0804">Transcription</keyword>
<dbReference type="Pfam" id="PF06971">
    <property type="entry name" value="Put_DNA-bind_N"/>
    <property type="match status" value="1"/>
</dbReference>
<dbReference type="HAMAP" id="MF_01131">
    <property type="entry name" value="Rex"/>
    <property type="match status" value="1"/>
</dbReference>
<comment type="similarity">
    <text evidence="6">Belongs to the transcriptional regulatory Rex family.</text>
</comment>
<comment type="subunit">
    <text evidence="6">Homodimer.</text>
</comment>
<dbReference type="InterPro" id="IPR009718">
    <property type="entry name" value="Rex_DNA-bd_C_dom"/>
</dbReference>
<dbReference type="InterPro" id="IPR003781">
    <property type="entry name" value="CoA-bd"/>
</dbReference>
<dbReference type="PANTHER" id="PTHR35786">
    <property type="entry name" value="REDOX-SENSING TRANSCRIPTIONAL REPRESSOR REX"/>
    <property type="match status" value="1"/>
</dbReference>
<dbReference type="NCBIfam" id="NF003996">
    <property type="entry name" value="PRK05472.2-5"/>
    <property type="match status" value="1"/>
</dbReference>
<dbReference type="GO" id="GO:0003677">
    <property type="term" value="F:DNA binding"/>
    <property type="evidence" value="ECO:0007669"/>
    <property type="project" value="UniProtKB-UniRule"/>
</dbReference>
<evidence type="ECO:0000256" key="2">
    <source>
        <dbReference type="ARBA" id="ARBA00022491"/>
    </source>
</evidence>
<accession>A0A7V5LIW9</accession>
<dbReference type="PANTHER" id="PTHR35786:SF1">
    <property type="entry name" value="REDOX-SENSING TRANSCRIPTIONAL REPRESSOR REX 1"/>
    <property type="match status" value="1"/>
</dbReference>
<keyword evidence="3 6" id="KW-0805">Transcription regulation</keyword>
<keyword evidence="6" id="KW-0520">NAD</keyword>
<name>A0A7V5LIW9_CALAY</name>
<dbReference type="EMBL" id="DRTD01000073">
    <property type="protein sequence ID" value="HHE54325.1"/>
    <property type="molecule type" value="Genomic_DNA"/>
</dbReference>
<dbReference type="SMART" id="SM00881">
    <property type="entry name" value="CoA_binding"/>
    <property type="match status" value="1"/>
</dbReference>
<dbReference type="InterPro" id="IPR036291">
    <property type="entry name" value="NAD(P)-bd_dom_sf"/>
</dbReference>
<organism evidence="8">
    <name type="scientific">Caldithrix abyssi</name>
    <dbReference type="NCBI Taxonomy" id="187145"/>
    <lineage>
        <taxon>Bacteria</taxon>
        <taxon>Pseudomonadati</taxon>
        <taxon>Calditrichota</taxon>
        <taxon>Calditrichia</taxon>
        <taxon>Calditrichales</taxon>
        <taxon>Calditrichaceae</taxon>
        <taxon>Caldithrix</taxon>
    </lineage>
</organism>
<dbReference type="SUPFAM" id="SSF46785">
    <property type="entry name" value="Winged helix' DNA-binding domain"/>
    <property type="match status" value="1"/>
</dbReference>
<dbReference type="GO" id="GO:0051775">
    <property type="term" value="P:response to redox state"/>
    <property type="evidence" value="ECO:0007669"/>
    <property type="project" value="InterPro"/>
</dbReference>
<dbReference type="NCBIfam" id="NF003995">
    <property type="entry name" value="PRK05472.2-4"/>
    <property type="match status" value="1"/>
</dbReference>
<reference evidence="8" key="1">
    <citation type="journal article" date="2020" name="mSystems">
        <title>Genome- and Community-Level Interaction Insights into Carbon Utilization and Element Cycling Functions of Hydrothermarchaeota in Hydrothermal Sediment.</title>
        <authorList>
            <person name="Zhou Z."/>
            <person name="Liu Y."/>
            <person name="Xu W."/>
            <person name="Pan J."/>
            <person name="Luo Z.H."/>
            <person name="Li M."/>
        </authorList>
    </citation>
    <scope>NUCLEOTIDE SEQUENCE [LARGE SCALE GENOMIC DNA]</scope>
    <source>
        <strain evidence="8">HyVt-76</strain>
    </source>
</reference>
<dbReference type="Pfam" id="PF02629">
    <property type="entry name" value="CoA_binding"/>
    <property type="match status" value="1"/>
</dbReference>
<evidence type="ECO:0000256" key="4">
    <source>
        <dbReference type="ARBA" id="ARBA00023125"/>
    </source>
</evidence>
<dbReference type="Proteomes" id="UP000886111">
    <property type="component" value="Unassembled WGS sequence"/>
</dbReference>
<evidence type="ECO:0000256" key="1">
    <source>
        <dbReference type="ARBA" id="ARBA00022490"/>
    </source>
</evidence>
<dbReference type="InterPro" id="IPR022876">
    <property type="entry name" value="Tscrpt_rep_Rex"/>
</dbReference>
<comment type="subcellular location">
    <subcellularLocation>
        <location evidence="6">Cytoplasm</location>
    </subcellularLocation>
</comment>
<evidence type="ECO:0000256" key="6">
    <source>
        <dbReference type="HAMAP-Rule" id="MF_01131"/>
    </source>
</evidence>
<dbReference type="GO" id="GO:0005737">
    <property type="term" value="C:cytoplasm"/>
    <property type="evidence" value="ECO:0007669"/>
    <property type="project" value="UniProtKB-SubCell"/>
</dbReference>
<evidence type="ECO:0000313" key="8">
    <source>
        <dbReference type="EMBL" id="HHE54325.1"/>
    </source>
</evidence>
<gene>
    <name evidence="6" type="primary">rex</name>
    <name evidence="8" type="ORF">ENL21_00985</name>
</gene>
<protein>
    <recommendedName>
        <fullName evidence="6">Redox-sensing transcriptional repressor Rex</fullName>
    </recommendedName>
</protein>
<keyword evidence="1 6" id="KW-0963">Cytoplasm</keyword>
<evidence type="ECO:0000256" key="5">
    <source>
        <dbReference type="ARBA" id="ARBA00023163"/>
    </source>
</evidence>
<feature type="domain" description="CoA-binding" evidence="7">
    <location>
        <begin position="80"/>
        <end position="180"/>
    </location>
</feature>
<dbReference type="Gene3D" id="3.40.50.720">
    <property type="entry name" value="NAD(P)-binding Rossmann-like Domain"/>
    <property type="match status" value="1"/>
</dbReference>
<keyword evidence="4 6" id="KW-0238">DNA-binding</keyword>
<feature type="binding site" evidence="6">
    <location>
        <begin position="90"/>
        <end position="95"/>
    </location>
    <ligand>
        <name>NAD(+)</name>
        <dbReference type="ChEBI" id="CHEBI:57540"/>
    </ligand>
</feature>
<comment type="function">
    <text evidence="6">Modulates transcription in response to changes in cellular NADH/NAD(+) redox state.</text>
</comment>
<dbReference type="GO" id="GO:0045892">
    <property type="term" value="P:negative regulation of DNA-templated transcription"/>
    <property type="evidence" value="ECO:0007669"/>
    <property type="project" value="InterPro"/>
</dbReference>
<evidence type="ECO:0000259" key="7">
    <source>
        <dbReference type="SMART" id="SM00881"/>
    </source>
</evidence>
<evidence type="ECO:0000256" key="3">
    <source>
        <dbReference type="ARBA" id="ARBA00023015"/>
    </source>
</evidence>
<sequence length="216" mass="24354">MKKNQLPVKTLERLILYKRLLSEVQNRGQQTVYSHQIAQLVGNSAVQVRRDLMQIGFSGSSRNGYVIKDLLQAIEKTLNNAYQQKMILLGVGNLGKAILTYFTCQQPLFNLVAAFDNDPNKVNRVIGGCRCFPLEKLDELVKQEQIKLAILTVPAFEAQNLANKLIYLGIKGILNFAPVTLKVPDSVICEQMDIMLQLEKLAFLTQQKDEVNYAKV</sequence>
<dbReference type="AlphaFoldDB" id="A0A7V5LIW9"/>
<keyword evidence="2 6" id="KW-0678">Repressor</keyword>
<proteinExistence type="inferred from homology"/>
<dbReference type="InterPro" id="IPR036388">
    <property type="entry name" value="WH-like_DNA-bd_sf"/>
</dbReference>
<dbReference type="SUPFAM" id="SSF51735">
    <property type="entry name" value="NAD(P)-binding Rossmann-fold domains"/>
    <property type="match status" value="1"/>
</dbReference>